<gene>
    <name evidence="2" type="ORF">KME32_24720</name>
</gene>
<feature type="compositionally biased region" description="Basic and acidic residues" evidence="1">
    <location>
        <begin position="56"/>
        <end position="70"/>
    </location>
</feature>
<dbReference type="AlphaFoldDB" id="A0A951Q508"/>
<feature type="region of interest" description="Disordered" evidence="1">
    <location>
        <begin position="47"/>
        <end position="70"/>
    </location>
</feature>
<proteinExistence type="predicted"/>
<protein>
    <submittedName>
        <fullName evidence="2">Uncharacterized protein</fullName>
    </submittedName>
</protein>
<comment type="caution">
    <text evidence="2">The sequence shown here is derived from an EMBL/GenBank/DDBJ whole genome shotgun (WGS) entry which is preliminary data.</text>
</comment>
<dbReference type="EMBL" id="JAHHHN010000020">
    <property type="protein sequence ID" value="MBW4564285.1"/>
    <property type="molecule type" value="Genomic_DNA"/>
</dbReference>
<accession>A0A951Q508</accession>
<evidence type="ECO:0000313" key="2">
    <source>
        <dbReference type="EMBL" id="MBW4564285.1"/>
    </source>
</evidence>
<evidence type="ECO:0000256" key="1">
    <source>
        <dbReference type="SAM" id="MobiDB-lite"/>
    </source>
</evidence>
<name>A0A951Q508_9NOST</name>
<reference evidence="2" key="2">
    <citation type="journal article" date="2022" name="Microbiol. Resour. Announc.">
        <title>Metagenome Sequencing to Explore Phylogenomics of Terrestrial Cyanobacteria.</title>
        <authorList>
            <person name="Ward R.D."/>
            <person name="Stajich J.E."/>
            <person name="Johansen J.R."/>
            <person name="Huntemann M."/>
            <person name="Clum A."/>
            <person name="Foster B."/>
            <person name="Foster B."/>
            <person name="Roux S."/>
            <person name="Palaniappan K."/>
            <person name="Varghese N."/>
            <person name="Mukherjee S."/>
            <person name="Reddy T.B.K."/>
            <person name="Daum C."/>
            <person name="Copeland A."/>
            <person name="Chen I.A."/>
            <person name="Ivanova N.N."/>
            <person name="Kyrpides N.C."/>
            <person name="Shapiro N."/>
            <person name="Eloe-Fadrosh E.A."/>
            <person name="Pietrasiak N."/>
        </authorList>
    </citation>
    <scope>NUCLEOTIDE SEQUENCE</scope>
    <source>
        <strain evidence="2">JT2-VF2</strain>
    </source>
</reference>
<evidence type="ECO:0000313" key="3">
    <source>
        <dbReference type="Proteomes" id="UP000715781"/>
    </source>
</evidence>
<dbReference type="Proteomes" id="UP000715781">
    <property type="component" value="Unassembled WGS sequence"/>
</dbReference>
<organism evidence="2 3">
    <name type="scientific">Mojavia pulchra JT2-VF2</name>
    <dbReference type="NCBI Taxonomy" id="287848"/>
    <lineage>
        <taxon>Bacteria</taxon>
        <taxon>Bacillati</taxon>
        <taxon>Cyanobacteriota</taxon>
        <taxon>Cyanophyceae</taxon>
        <taxon>Nostocales</taxon>
        <taxon>Nostocaceae</taxon>
    </lineage>
</organism>
<sequence length="70" mass="7994">MTGQNWLWLLTNSTQRPLFNIDEPLKIAIYVDIYLVIRFLGRSRHQLVKGPGGWKKAGETRGQGDKGKEP</sequence>
<reference evidence="2" key="1">
    <citation type="submission" date="2021-05" db="EMBL/GenBank/DDBJ databases">
        <authorList>
            <person name="Pietrasiak N."/>
            <person name="Ward R."/>
            <person name="Stajich J.E."/>
            <person name="Kurbessoian T."/>
        </authorList>
    </citation>
    <scope>NUCLEOTIDE SEQUENCE</scope>
    <source>
        <strain evidence="2">JT2-VF2</strain>
    </source>
</reference>